<dbReference type="EMBL" id="JAGIYY010000002">
    <property type="protein sequence ID" value="MBP0438408.1"/>
    <property type="molecule type" value="Genomic_DNA"/>
</dbReference>
<gene>
    <name evidence="1" type="ORF">J5Y06_07080</name>
</gene>
<dbReference type="Proteomes" id="UP000666240">
    <property type="component" value="Unassembled WGS sequence"/>
</dbReference>
<accession>A0A8J7UI16</accession>
<sequence length="176" mass="19327">MKAIEDAVIPVLGPIVQGESVKLSPDQQKLVATWAAIRAAVYDRDDKKVSAVTQLDRDHLFHSRFPPESWLIWIARNDGGKLWSPSRYWHEIAYVGPRPKAGQPLQANCHLSVMSAGRLSIWVAGGEGHQFAPALGARLKTLGGTQIWPAARTSVDVALVDDEVLTDITLNFAIVR</sequence>
<keyword evidence="2" id="KW-1185">Reference proteome</keyword>
<dbReference type="AlphaFoldDB" id="A0A8J7UI16"/>
<protein>
    <submittedName>
        <fullName evidence="1">Uncharacterized protein</fullName>
    </submittedName>
</protein>
<name>A0A8J7UI16_9HYPH</name>
<reference evidence="1" key="1">
    <citation type="submission" date="2021-03" db="EMBL/GenBank/DDBJ databases">
        <title>Genome sequencing and assembly of Tianweitania sediminis.</title>
        <authorList>
            <person name="Chhetri G."/>
        </authorList>
    </citation>
    <scope>NUCLEOTIDE SEQUENCE</scope>
    <source>
        <strain evidence="1">Z8</strain>
    </source>
</reference>
<proteinExistence type="predicted"/>
<dbReference type="RefSeq" id="WP_209334454.1">
    <property type="nucleotide sequence ID" value="NZ_JAGIYY010000002.1"/>
</dbReference>
<comment type="caution">
    <text evidence="1">The sequence shown here is derived from an EMBL/GenBank/DDBJ whole genome shotgun (WGS) entry which is preliminary data.</text>
</comment>
<evidence type="ECO:0000313" key="2">
    <source>
        <dbReference type="Proteomes" id="UP000666240"/>
    </source>
</evidence>
<organism evidence="1 2">
    <name type="scientific">Tianweitania sediminis</name>
    <dbReference type="NCBI Taxonomy" id="1502156"/>
    <lineage>
        <taxon>Bacteria</taxon>
        <taxon>Pseudomonadati</taxon>
        <taxon>Pseudomonadota</taxon>
        <taxon>Alphaproteobacteria</taxon>
        <taxon>Hyphomicrobiales</taxon>
        <taxon>Phyllobacteriaceae</taxon>
        <taxon>Tianweitania</taxon>
    </lineage>
</organism>
<evidence type="ECO:0000313" key="1">
    <source>
        <dbReference type="EMBL" id="MBP0438408.1"/>
    </source>
</evidence>